<feature type="domain" description="HTH tetR-type" evidence="3">
    <location>
        <begin position="15"/>
        <end position="69"/>
    </location>
</feature>
<dbReference type="STRING" id="887929.HMP0721_2462"/>
<organism evidence="4 5">
    <name type="scientific">Pseudoramibacter alactolyticus ATCC 23263</name>
    <dbReference type="NCBI Taxonomy" id="887929"/>
    <lineage>
        <taxon>Bacteria</taxon>
        <taxon>Bacillati</taxon>
        <taxon>Bacillota</taxon>
        <taxon>Clostridia</taxon>
        <taxon>Eubacteriales</taxon>
        <taxon>Eubacteriaceae</taxon>
        <taxon>Pseudoramibacter</taxon>
    </lineage>
</organism>
<dbReference type="Proteomes" id="UP000004754">
    <property type="component" value="Unassembled WGS sequence"/>
</dbReference>
<reference evidence="4 5" key="1">
    <citation type="submission" date="2010-12" db="EMBL/GenBank/DDBJ databases">
        <authorList>
            <person name="Muzny D."/>
            <person name="Qin X."/>
            <person name="Deng J."/>
            <person name="Jiang H."/>
            <person name="Liu Y."/>
            <person name="Qu J."/>
            <person name="Song X.-Z."/>
            <person name="Zhang L."/>
            <person name="Thornton R."/>
            <person name="Coyle M."/>
            <person name="Francisco L."/>
            <person name="Jackson L."/>
            <person name="Javaid M."/>
            <person name="Korchina V."/>
            <person name="Kovar C."/>
            <person name="Mata R."/>
            <person name="Mathew T."/>
            <person name="Ngo R."/>
            <person name="Nguyen L."/>
            <person name="Nguyen N."/>
            <person name="Okwuonu G."/>
            <person name="Ongeri F."/>
            <person name="Pham C."/>
            <person name="Simmons D."/>
            <person name="Wilczek-Boney K."/>
            <person name="Hale W."/>
            <person name="Jakkamsetti A."/>
            <person name="Pham P."/>
            <person name="Ruth R."/>
            <person name="San Lucas F."/>
            <person name="Warren J."/>
            <person name="Zhang J."/>
            <person name="Zhao Z."/>
            <person name="Zhou C."/>
            <person name="Zhu D."/>
            <person name="Lee S."/>
            <person name="Bess C."/>
            <person name="Blankenburg K."/>
            <person name="Forbes L."/>
            <person name="Fu Q."/>
            <person name="Gubbala S."/>
            <person name="Hirani K."/>
            <person name="Jayaseelan J.C."/>
            <person name="Lara F."/>
            <person name="Munidasa M."/>
            <person name="Palculict T."/>
            <person name="Patil S."/>
            <person name="Pu L.-L."/>
            <person name="Saada N."/>
            <person name="Tang L."/>
            <person name="Weissenberger G."/>
            <person name="Zhu Y."/>
            <person name="Hemphill L."/>
            <person name="Shang Y."/>
            <person name="Youmans B."/>
            <person name="Ayvaz T."/>
            <person name="Ross M."/>
            <person name="Santibanez J."/>
            <person name="Aqrawi P."/>
            <person name="Gross S."/>
            <person name="Joshi V."/>
            <person name="Fowler G."/>
            <person name="Nazareth L."/>
            <person name="Reid J."/>
            <person name="Worley K."/>
            <person name="Petrosino J."/>
            <person name="Highlander S."/>
            <person name="Gibbs R."/>
        </authorList>
    </citation>
    <scope>NUCLEOTIDE SEQUENCE [LARGE SCALE GENOMIC DNA]</scope>
    <source>
        <strain evidence="4 5">ATCC 23263</strain>
    </source>
</reference>
<dbReference type="OrthoDB" id="9812484at2"/>
<sequence length="69" mass="8057">MGVRKMPAKSIERDKARQKEILDACGRLYQIKGFHDITIKDISEETSLSRPSIYNYFETKEEIFLGFLT</sequence>
<keyword evidence="1 2" id="KW-0238">DNA-binding</keyword>
<dbReference type="HOGENOM" id="CLU_2772708_0_0_9"/>
<dbReference type="PRINTS" id="PR00455">
    <property type="entry name" value="HTHTETR"/>
</dbReference>
<dbReference type="EMBL" id="AEQN01000034">
    <property type="protein sequence ID" value="EFV00463.1"/>
    <property type="molecule type" value="Genomic_DNA"/>
</dbReference>
<accession>E6MKC6</accession>
<gene>
    <name evidence="4" type="ORF">HMP0721_2462</name>
</gene>
<dbReference type="InterPro" id="IPR023772">
    <property type="entry name" value="DNA-bd_HTH_TetR-type_CS"/>
</dbReference>
<dbReference type="InterPro" id="IPR001647">
    <property type="entry name" value="HTH_TetR"/>
</dbReference>
<dbReference type="PROSITE" id="PS50977">
    <property type="entry name" value="HTH_TETR_2"/>
    <property type="match status" value="1"/>
</dbReference>
<proteinExistence type="predicted"/>
<dbReference type="Gene3D" id="1.10.357.10">
    <property type="entry name" value="Tetracycline Repressor, domain 2"/>
    <property type="match status" value="1"/>
</dbReference>
<dbReference type="SUPFAM" id="SSF46689">
    <property type="entry name" value="Homeodomain-like"/>
    <property type="match status" value="1"/>
</dbReference>
<evidence type="ECO:0000259" key="3">
    <source>
        <dbReference type="PROSITE" id="PS50977"/>
    </source>
</evidence>
<keyword evidence="5" id="KW-1185">Reference proteome</keyword>
<dbReference type="AlphaFoldDB" id="E6MKC6"/>
<protein>
    <submittedName>
        <fullName evidence="4">Transcriptional regulator, TetR family</fullName>
    </submittedName>
</protein>
<dbReference type="GO" id="GO:0003677">
    <property type="term" value="F:DNA binding"/>
    <property type="evidence" value="ECO:0007669"/>
    <property type="project" value="UniProtKB-UniRule"/>
</dbReference>
<evidence type="ECO:0000313" key="4">
    <source>
        <dbReference type="EMBL" id="EFV00463.1"/>
    </source>
</evidence>
<dbReference type="eggNOG" id="COG1309">
    <property type="taxonomic scope" value="Bacteria"/>
</dbReference>
<dbReference type="PROSITE" id="PS01081">
    <property type="entry name" value="HTH_TETR_1"/>
    <property type="match status" value="1"/>
</dbReference>
<dbReference type="Pfam" id="PF00440">
    <property type="entry name" value="TetR_N"/>
    <property type="match status" value="1"/>
</dbReference>
<evidence type="ECO:0000256" key="1">
    <source>
        <dbReference type="ARBA" id="ARBA00023125"/>
    </source>
</evidence>
<name>E6MKC6_9FIRM</name>
<evidence type="ECO:0000313" key="5">
    <source>
        <dbReference type="Proteomes" id="UP000004754"/>
    </source>
</evidence>
<comment type="caution">
    <text evidence="4">The sequence shown here is derived from an EMBL/GenBank/DDBJ whole genome shotgun (WGS) entry which is preliminary data.</text>
</comment>
<evidence type="ECO:0000256" key="2">
    <source>
        <dbReference type="PROSITE-ProRule" id="PRU00335"/>
    </source>
</evidence>
<dbReference type="InterPro" id="IPR009057">
    <property type="entry name" value="Homeodomain-like_sf"/>
</dbReference>
<feature type="DNA-binding region" description="H-T-H motif" evidence="2">
    <location>
        <begin position="38"/>
        <end position="57"/>
    </location>
</feature>